<dbReference type="EMBL" id="MFYX01000140">
    <property type="protein sequence ID" value="OGK00769.1"/>
    <property type="molecule type" value="Genomic_DNA"/>
</dbReference>
<evidence type="ECO:0000313" key="3">
    <source>
        <dbReference type="EMBL" id="OGK00769.1"/>
    </source>
</evidence>
<reference evidence="3 4" key="1">
    <citation type="journal article" date="2016" name="Nat. Commun.">
        <title>Thousands of microbial genomes shed light on interconnected biogeochemical processes in an aquifer system.</title>
        <authorList>
            <person name="Anantharaman K."/>
            <person name="Brown C.T."/>
            <person name="Hug L.A."/>
            <person name="Sharon I."/>
            <person name="Castelle C.J."/>
            <person name="Probst A.J."/>
            <person name="Thomas B.C."/>
            <person name="Singh A."/>
            <person name="Wilkins M.J."/>
            <person name="Karaoz U."/>
            <person name="Brodie E.L."/>
            <person name="Williams K.H."/>
            <person name="Hubbard S.S."/>
            <person name="Banfield J.F."/>
        </authorList>
    </citation>
    <scope>NUCLEOTIDE SEQUENCE [LARGE SCALE GENOMIC DNA]</scope>
</reference>
<proteinExistence type="predicted"/>
<evidence type="ECO:0000259" key="2">
    <source>
        <dbReference type="Pfam" id="PF02120"/>
    </source>
</evidence>
<evidence type="ECO:0000256" key="1">
    <source>
        <dbReference type="SAM" id="MobiDB-lite"/>
    </source>
</evidence>
<name>A0A1F7F287_UNCRA</name>
<dbReference type="Gene3D" id="3.30.750.140">
    <property type="match status" value="1"/>
</dbReference>
<feature type="compositionally biased region" description="Basic and acidic residues" evidence="1">
    <location>
        <begin position="338"/>
        <end position="367"/>
    </location>
</feature>
<dbReference type="InterPro" id="IPR021136">
    <property type="entry name" value="Flagellar_hook_control-like_C"/>
</dbReference>
<dbReference type="AlphaFoldDB" id="A0A1F7F287"/>
<feature type="region of interest" description="Disordered" evidence="1">
    <location>
        <begin position="207"/>
        <end position="318"/>
    </location>
</feature>
<dbReference type="InterPro" id="IPR038610">
    <property type="entry name" value="FliK-like_C_sf"/>
</dbReference>
<organism evidence="3 4">
    <name type="scientific">Candidatus Raymondbacteria bacterium RIFOXYD12_FULL_49_13</name>
    <dbReference type="NCBI Taxonomy" id="1817890"/>
    <lineage>
        <taxon>Bacteria</taxon>
        <taxon>Raymondiibacteriota</taxon>
    </lineage>
</organism>
<evidence type="ECO:0000313" key="4">
    <source>
        <dbReference type="Proteomes" id="UP000179243"/>
    </source>
</evidence>
<feature type="region of interest" description="Disordered" evidence="1">
    <location>
        <begin position="338"/>
        <end position="373"/>
    </location>
</feature>
<dbReference type="Pfam" id="PF02120">
    <property type="entry name" value="Flg_hook"/>
    <property type="match status" value="1"/>
</dbReference>
<feature type="compositionally biased region" description="Polar residues" evidence="1">
    <location>
        <begin position="238"/>
        <end position="252"/>
    </location>
</feature>
<comment type="caution">
    <text evidence="3">The sequence shown here is derived from an EMBL/GenBank/DDBJ whole genome shotgun (WGS) entry which is preliminary data.</text>
</comment>
<gene>
    <name evidence="3" type="ORF">A2519_14600</name>
</gene>
<accession>A0A1F7F287</accession>
<protein>
    <recommendedName>
        <fullName evidence="2">Flagellar hook-length control protein-like C-terminal domain-containing protein</fullName>
    </recommendedName>
</protein>
<feature type="domain" description="Flagellar hook-length control protein-like C-terminal" evidence="2">
    <location>
        <begin position="457"/>
        <end position="533"/>
    </location>
</feature>
<dbReference type="CDD" id="cd17470">
    <property type="entry name" value="T3SS_Flik_C"/>
    <property type="match status" value="1"/>
</dbReference>
<dbReference type="Proteomes" id="UP000179243">
    <property type="component" value="Unassembled WGS sequence"/>
</dbReference>
<sequence>MNKCTISIDKLFDSLPVAKWPRRSEGLEARNQGPAESTAIDQPVANDFSVTLRKNIESNNSQDPKVAVANENKASTQAAQVLGKSIAGTTKIDQKIDETAESVKKMLEKLGITVSAETLAEPGVAKQLLALLKNFLEKINSGETQQPMANDDLAGRISELLGNNTDVSVESMAALLTGLKETLTELKNLVDLKDFVVENSKGEETGAIPIASSIQDTPAADASAQTSDQKPETDAPGEQTQESAVSIPQTSAAVVETSDETNTDKAKAMQSGTQKPQPETEVPLVQEQDTEEKTTIADNPAPTAEETSDTQETAKQEKPEIIEAVLTAVQAKNLIKETAGKHEKTDTHVAPEQTEERASPAVAEKKQAVATPQETAADLLKQEPETKQETSEEKNPFIKDLAALKEAIANAVTAPRTEPQQSAPAEILAARANYNAATANTHEKDIVGQIISRFQLFKGANGSEINIQLKPEHLGQVRISLDIERNIVFARMQVENENVKHIVENNVQSLKTALEESGIKVERFEVTVASGDDGNNFFRRDLAERGRRMRGSMRISRYAGTGAQGLADAGTTAGLETGRKLGYNTVEFVA</sequence>